<dbReference type="Gene3D" id="1.10.1240.10">
    <property type="entry name" value="Methionine synthase domain"/>
    <property type="match status" value="1"/>
</dbReference>
<comment type="similarity">
    <text evidence="1">Belongs to the phycobiliprotein family.</text>
</comment>
<dbReference type="PROSITE" id="PS51332">
    <property type="entry name" value="B12_BINDING"/>
    <property type="match status" value="1"/>
</dbReference>
<dbReference type="InterPro" id="IPR036724">
    <property type="entry name" value="Cobalamin-bd_sf"/>
</dbReference>
<accession>A0A060DTF8</accession>
<dbReference type="InterPro" id="IPR050554">
    <property type="entry name" value="Met_Synthase/Corrinoid"/>
</dbReference>
<evidence type="ECO:0000256" key="2">
    <source>
        <dbReference type="ARBA" id="ARBA00022723"/>
    </source>
</evidence>
<organism evidence="7 8">
    <name type="scientific">Azospirillum argentinense</name>
    <dbReference type="NCBI Taxonomy" id="2970906"/>
    <lineage>
        <taxon>Bacteria</taxon>
        <taxon>Pseudomonadati</taxon>
        <taxon>Pseudomonadota</taxon>
        <taxon>Alphaproteobacteria</taxon>
        <taxon>Rhodospirillales</taxon>
        <taxon>Azospirillaceae</taxon>
        <taxon>Azospirillum</taxon>
    </lineage>
</organism>
<proteinExistence type="inferred from homology"/>
<evidence type="ECO:0000256" key="5">
    <source>
        <dbReference type="ARBA" id="ARBA00023307"/>
    </source>
</evidence>
<dbReference type="InterPro" id="IPR006158">
    <property type="entry name" value="Cobalamin-bd"/>
</dbReference>
<evidence type="ECO:0000256" key="3">
    <source>
        <dbReference type="ARBA" id="ARBA00022991"/>
    </source>
</evidence>
<keyword evidence="2" id="KW-0479">Metal-binding</keyword>
<dbReference type="KEGG" id="abq:ABAZ39_20190"/>
<name>A0A060DTF8_9PROT</name>
<keyword evidence="5" id="KW-0089">Bile pigment</keyword>
<dbReference type="PANTHER" id="PTHR45833:SF1">
    <property type="entry name" value="METHIONINE SYNTHASE"/>
    <property type="match status" value="1"/>
</dbReference>
<dbReference type="Gene3D" id="3.40.50.280">
    <property type="entry name" value="Cobalamin-binding domain"/>
    <property type="match status" value="1"/>
</dbReference>
<protein>
    <recommendedName>
        <fullName evidence="6">B12-binding domain-containing protein</fullName>
    </recommendedName>
</protein>
<gene>
    <name evidence="7" type="ORF">ABAZ39_20190</name>
</gene>
<dbReference type="Pfam" id="PF02310">
    <property type="entry name" value="B12-binding"/>
    <property type="match status" value="1"/>
</dbReference>
<keyword evidence="7" id="KW-0614">Plasmid</keyword>
<dbReference type="SUPFAM" id="SSF46458">
    <property type="entry name" value="Globin-like"/>
    <property type="match status" value="1"/>
</dbReference>
<dbReference type="InterPro" id="IPR003759">
    <property type="entry name" value="Cbl-bd_cap"/>
</dbReference>
<geneLocation type="plasmid" evidence="7 8">
    <name>AbAZ39_p1</name>
</geneLocation>
<dbReference type="RefSeq" id="WP_051658279.1">
    <property type="nucleotide sequence ID" value="NZ_CP007794.1"/>
</dbReference>
<evidence type="ECO:0000313" key="8">
    <source>
        <dbReference type="Proteomes" id="UP000027186"/>
    </source>
</evidence>
<dbReference type="GO" id="GO:0008705">
    <property type="term" value="F:methionine synthase activity"/>
    <property type="evidence" value="ECO:0007669"/>
    <property type="project" value="TreeGrafter"/>
</dbReference>
<dbReference type="GO" id="GO:0005829">
    <property type="term" value="C:cytosol"/>
    <property type="evidence" value="ECO:0007669"/>
    <property type="project" value="TreeGrafter"/>
</dbReference>
<dbReference type="InterPro" id="IPR038719">
    <property type="entry name" value="Phycobilisome_asu/bsu_sf"/>
</dbReference>
<dbReference type="EMBL" id="CP007794">
    <property type="protein sequence ID" value="AIB14244.1"/>
    <property type="molecule type" value="Genomic_DNA"/>
</dbReference>
<dbReference type="Pfam" id="PF02607">
    <property type="entry name" value="B12-binding_2"/>
    <property type="match status" value="1"/>
</dbReference>
<evidence type="ECO:0000313" key="7">
    <source>
        <dbReference type="EMBL" id="AIB14244.1"/>
    </source>
</evidence>
<dbReference type="GO" id="GO:0031419">
    <property type="term" value="F:cobalamin binding"/>
    <property type="evidence" value="ECO:0007669"/>
    <property type="project" value="InterPro"/>
</dbReference>
<feature type="domain" description="B12-binding" evidence="6">
    <location>
        <begin position="235"/>
        <end position="364"/>
    </location>
</feature>
<reference evidence="7 8" key="1">
    <citation type="journal article" date="2014" name="Genome Announc.">
        <title>Complete Genome Sequence of the Model Rhizosphere Strain Azospirillum brasilense Az39, Successfully Applied in Agriculture.</title>
        <authorList>
            <person name="Rivera D."/>
            <person name="Revale S."/>
            <person name="Molina R."/>
            <person name="Gualpa J."/>
            <person name="Puente M."/>
            <person name="Maroniche G."/>
            <person name="Paris G."/>
            <person name="Baker D."/>
            <person name="Clavijo B."/>
            <person name="McLay K."/>
            <person name="Spaepen S."/>
            <person name="Perticari A."/>
            <person name="Vazquez M."/>
            <person name="Wisniewski-Dye F."/>
            <person name="Watkins C."/>
            <person name="Martinez-Abarca F."/>
            <person name="Vanderleyden J."/>
            <person name="Cassan F."/>
        </authorList>
    </citation>
    <scope>NUCLEOTIDE SEQUENCE [LARGE SCALE GENOMIC DNA]</scope>
    <source>
        <strain evidence="7 8">Az39</strain>
        <plasmid evidence="7">AbAZ39_p1</plasmid>
    </source>
</reference>
<dbReference type="PANTHER" id="PTHR45833">
    <property type="entry name" value="METHIONINE SYNTHASE"/>
    <property type="match status" value="1"/>
</dbReference>
<dbReference type="GO" id="GO:0050667">
    <property type="term" value="P:homocysteine metabolic process"/>
    <property type="evidence" value="ECO:0007669"/>
    <property type="project" value="TreeGrafter"/>
</dbReference>
<dbReference type="Proteomes" id="UP000027186">
    <property type="component" value="Plasmid AbAZ39_p1"/>
</dbReference>
<evidence type="ECO:0000259" key="6">
    <source>
        <dbReference type="PROSITE" id="PS51332"/>
    </source>
</evidence>
<sequence>MPGTVRPIPGPLRIASNPIVDRREELARAVVAIQFERWPALYARYGEAGRERCVEDVGFHLLYLAEAVASDSPALFREYVAWVKILFAGIGIPDEELGESLEILRDVVAVRVDPATAARAHACVEEGLSALPGLPREAPPFVRPDAPLGALARSYVDALLAGDRRRAAALVTEATAAGATVPDLYLHVFQPALREIGRLWQTQAITVAHEHFATAATQAIMGQLYPAIFAAERRGLSMVATCVGGEQHEIGIRMVADFFEMAGWDSHYLGANTPASSIVHALRERNAQILAVSATITAHVGRVAALVAAVRAEPWERPPQVLVGGYPFNLVPDLWRTVGADAFAPGAQEAVAIAERLIGPAVPDRAAGVA</sequence>
<keyword evidence="3" id="KW-0157">Chromophore</keyword>
<dbReference type="GO" id="GO:0046653">
    <property type="term" value="P:tetrahydrofolate metabolic process"/>
    <property type="evidence" value="ECO:0007669"/>
    <property type="project" value="TreeGrafter"/>
</dbReference>
<dbReference type="InterPro" id="IPR009050">
    <property type="entry name" value="Globin-like_sf"/>
</dbReference>
<dbReference type="SUPFAM" id="SSF52242">
    <property type="entry name" value="Cobalamin (vitamin B12)-binding domain"/>
    <property type="match status" value="1"/>
</dbReference>
<evidence type="ECO:0000256" key="1">
    <source>
        <dbReference type="ARBA" id="ARBA00008182"/>
    </source>
</evidence>
<dbReference type="Gene3D" id="1.10.490.20">
    <property type="entry name" value="Phycocyanins"/>
    <property type="match status" value="1"/>
</dbReference>
<dbReference type="GO" id="GO:0046872">
    <property type="term" value="F:metal ion binding"/>
    <property type="evidence" value="ECO:0007669"/>
    <property type="project" value="UniProtKB-KW"/>
</dbReference>
<keyword evidence="4" id="KW-0170">Cobalt</keyword>
<evidence type="ECO:0000256" key="4">
    <source>
        <dbReference type="ARBA" id="ARBA00023285"/>
    </source>
</evidence>
<dbReference type="AlphaFoldDB" id="A0A060DTF8"/>
<dbReference type="InterPro" id="IPR036594">
    <property type="entry name" value="Meth_synthase_dom"/>
</dbReference>